<dbReference type="OrthoDB" id="4260850at2759"/>
<sequence>MALEAFHFAGVPITYPLNRTTINHNTAPLGSYIEKAYYGDSNPFNEAIFDQGITHRPPQLESDRTNRILLYPGSFNPPHVGHWALLDHALASSQDINIIAAIILPLDDDRVIEKCEALGQSLAFSKEQRVQIWRGYGPHDKYWAYGGSEGEWPSFRHRLNEDCARDGFEVKFIVLAGPDQVSQDDVSWNPRDCEEILVSDVSRSADFTTSEGTLEQFEECDPWEPVFWNEEAATRHATSSAAFLGDPRYFEHLMETLRSDDMSKTESVSICYRKAVPTHSIRFIPAQGEIVHISSTLIRTIIEECEPARLEEELKDIALHPEILVEFVRAQVPRHGGCLRASISTPISYRTHAD</sequence>
<dbReference type="EMBL" id="AMGY01000003">
    <property type="protein sequence ID" value="EXJ86726.1"/>
    <property type="molecule type" value="Genomic_DNA"/>
</dbReference>
<dbReference type="InterPro" id="IPR014729">
    <property type="entry name" value="Rossmann-like_a/b/a_fold"/>
</dbReference>
<dbReference type="GeneID" id="19167805"/>
<reference evidence="1 2" key="1">
    <citation type="submission" date="2013-03" db="EMBL/GenBank/DDBJ databases">
        <title>The Genome Sequence of Capronia epimyces CBS 606.96.</title>
        <authorList>
            <consortium name="The Broad Institute Genomics Platform"/>
            <person name="Cuomo C."/>
            <person name="de Hoog S."/>
            <person name="Gorbushina A."/>
            <person name="Walker B."/>
            <person name="Young S.K."/>
            <person name="Zeng Q."/>
            <person name="Gargeya S."/>
            <person name="Fitzgerald M."/>
            <person name="Haas B."/>
            <person name="Abouelleil A."/>
            <person name="Allen A.W."/>
            <person name="Alvarado L."/>
            <person name="Arachchi H.M."/>
            <person name="Berlin A.M."/>
            <person name="Chapman S.B."/>
            <person name="Gainer-Dewar J."/>
            <person name="Goldberg J."/>
            <person name="Griggs A."/>
            <person name="Gujja S."/>
            <person name="Hansen M."/>
            <person name="Howarth C."/>
            <person name="Imamovic A."/>
            <person name="Ireland A."/>
            <person name="Larimer J."/>
            <person name="McCowan C."/>
            <person name="Murphy C."/>
            <person name="Pearson M."/>
            <person name="Poon T.W."/>
            <person name="Priest M."/>
            <person name="Roberts A."/>
            <person name="Saif S."/>
            <person name="Shea T."/>
            <person name="Sisk P."/>
            <person name="Sykes S."/>
            <person name="Wortman J."/>
            <person name="Nusbaum C."/>
            <person name="Birren B."/>
        </authorList>
    </citation>
    <scope>NUCLEOTIDE SEQUENCE [LARGE SCALE GENOMIC DNA]</scope>
    <source>
        <strain evidence="1 2">CBS 606.96</strain>
    </source>
</reference>
<organism evidence="1 2">
    <name type="scientific">Capronia epimyces CBS 606.96</name>
    <dbReference type="NCBI Taxonomy" id="1182542"/>
    <lineage>
        <taxon>Eukaryota</taxon>
        <taxon>Fungi</taxon>
        <taxon>Dikarya</taxon>
        <taxon>Ascomycota</taxon>
        <taxon>Pezizomycotina</taxon>
        <taxon>Eurotiomycetes</taxon>
        <taxon>Chaetothyriomycetidae</taxon>
        <taxon>Chaetothyriales</taxon>
        <taxon>Herpotrichiellaceae</taxon>
        <taxon>Capronia</taxon>
    </lineage>
</organism>
<proteinExistence type="predicted"/>
<comment type="caution">
    <text evidence="1">The sequence shown here is derived from an EMBL/GenBank/DDBJ whole genome shotgun (WGS) entry which is preliminary data.</text>
</comment>
<dbReference type="STRING" id="1182542.W9YBT7"/>
<dbReference type="Gene3D" id="3.40.50.620">
    <property type="entry name" value="HUPs"/>
    <property type="match status" value="1"/>
</dbReference>
<name>W9YBT7_9EURO</name>
<dbReference type="Proteomes" id="UP000019478">
    <property type="component" value="Unassembled WGS sequence"/>
</dbReference>
<keyword evidence="2" id="KW-1185">Reference proteome</keyword>
<gene>
    <name evidence="1" type="ORF">A1O3_03679</name>
</gene>
<evidence type="ECO:0008006" key="3">
    <source>
        <dbReference type="Google" id="ProtNLM"/>
    </source>
</evidence>
<protein>
    <recommendedName>
        <fullName evidence="3">Cytidyltransferase-like domain-containing protein</fullName>
    </recommendedName>
</protein>
<evidence type="ECO:0000313" key="2">
    <source>
        <dbReference type="Proteomes" id="UP000019478"/>
    </source>
</evidence>
<dbReference type="eggNOG" id="ENOG502SRXU">
    <property type="taxonomic scope" value="Eukaryota"/>
</dbReference>
<dbReference type="AlphaFoldDB" id="W9YBT7"/>
<accession>W9YBT7</accession>
<dbReference type="RefSeq" id="XP_007732005.1">
    <property type="nucleotide sequence ID" value="XM_007733815.1"/>
</dbReference>
<dbReference type="SUPFAM" id="SSF52374">
    <property type="entry name" value="Nucleotidylyl transferase"/>
    <property type="match status" value="1"/>
</dbReference>
<evidence type="ECO:0000313" key="1">
    <source>
        <dbReference type="EMBL" id="EXJ86726.1"/>
    </source>
</evidence>
<dbReference type="HOGENOM" id="CLU_065647_0_0_1"/>